<dbReference type="EMBL" id="JBAMIC010000002">
    <property type="protein sequence ID" value="KAK7112704.1"/>
    <property type="molecule type" value="Genomic_DNA"/>
</dbReference>
<organism evidence="1 2">
    <name type="scientific">Littorina saxatilis</name>
    <dbReference type="NCBI Taxonomy" id="31220"/>
    <lineage>
        <taxon>Eukaryota</taxon>
        <taxon>Metazoa</taxon>
        <taxon>Spiralia</taxon>
        <taxon>Lophotrochozoa</taxon>
        <taxon>Mollusca</taxon>
        <taxon>Gastropoda</taxon>
        <taxon>Caenogastropoda</taxon>
        <taxon>Littorinimorpha</taxon>
        <taxon>Littorinoidea</taxon>
        <taxon>Littorinidae</taxon>
        <taxon>Littorina</taxon>
    </lineage>
</organism>
<gene>
    <name evidence="1" type="ORF">V1264_012115</name>
</gene>
<comment type="caution">
    <text evidence="1">The sequence shown here is derived from an EMBL/GenBank/DDBJ whole genome shotgun (WGS) entry which is preliminary data.</text>
</comment>
<dbReference type="Proteomes" id="UP001374579">
    <property type="component" value="Unassembled WGS sequence"/>
</dbReference>
<name>A0AAN9BX43_9CAEN</name>
<proteinExistence type="predicted"/>
<dbReference type="AlphaFoldDB" id="A0AAN9BX43"/>
<accession>A0AAN9BX43</accession>
<evidence type="ECO:0000313" key="1">
    <source>
        <dbReference type="EMBL" id="KAK7112704.1"/>
    </source>
</evidence>
<dbReference type="PANTHER" id="PTHR34204">
    <property type="entry name" value="RNA-BINDING ASCH DOMAIN PROTEIN"/>
    <property type="match status" value="1"/>
</dbReference>
<sequence>MIDNTYNLEEYVKEVLEEERDRSDCICNDVDALLVDDGGETNVRHTIVGYPTTPLYKCLSAMLQIWMETKHCPALDLPRFDLLDEKKYAEYRTSVIASVTPLLTGLTSLWHDWTREEIKYRIREVLMLLGKRGIMDLLGLRKTVGSAELFPTSRKKLMDSFKLKHSPNSELWVGARALAKHYHRDQSTSWWGNCTGSETDKNQHALGKVTAILDNATWINIHWLPHDIYIVEARQENGYGARWSADGSLFRGFLEPQMEGGHDAGWRH</sequence>
<dbReference type="PANTHER" id="PTHR34204:SF2">
    <property type="entry name" value="RNA-BINDING ASCH DOMAIN PROTEIN"/>
    <property type="match status" value="1"/>
</dbReference>
<protein>
    <submittedName>
        <fullName evidence="1">Uncharacterized protein</fullName>
    </submittedName>
</protein>
<evidence type="ECO:0000313" key="2">
    <source>
        <dbReference type="Proteomes" id="UP001374579"/>
    </source>
</evidence>
<keyword evidence="2" id="KW-1185">Reference proteome</keyword>
<reference evidence="1 2" key="1">
    <citation type="submission" date="2024-02" db="EMBL/GenBank/DDBJ databases">
        <title>Chromosome-scale genome assembly of the rough periwinkle Littorina saxatilis.</title>
        <authorList>
            <person name="De Jode A."/>
            <person name="Faria R."/>
            <person name="Formenti G."/>
            <person name="Sims Y."/>
            <person name="Smith T.P."/>
            <person name="Tracey A."/>
            <person name="Wood J.M.D."/>
            <person name="Zagrodzka Z.B."/>
            <person name="Johannesson K."/>
            <person name="Butlin R.K."/>
            <person name="Leder E.H."/>
        </authorList>
    </citation>
    <scope>NUCLEOTIDE SEQUENCE [LARGE SCALE GENOMIC DNA]</scope>
    <source>
        <strain evidence="1">Snail1</strain>
        <tissue evidence="1">Muscle</tissue>
    </source>
</reference>